<evidence type="ECO:0000256" key="7">
    <source>
        <dbReference type="ARBA" id="ARBA00023303"/>
    </source>
</evidence>
<name>A0ABN8M7U5_9CNID</name>
<keyword evidence="2" id="KW-0813">Transport</keyword>
<accession>A0ABN8M7U5</accession>
<evidence type="ECO:0000256" key="1">
    <source>
        <dbReference type="ARBA" id="ARBA00004141"/>
    </source>
</evidence>
<evidence type="ECO:0000256" key="5">
    <source>
        <dbReference type="ARBA" id="ARBA00023065"/>
    </source>
</evidence>
<feature type="transmembrane region" description="Helical" evidence="8">
    <location>
        <begin position="214"/>
        <end position="235"/>
    </location>
</feature>
<feature type="domain" description="Potassium channel" evidence="10">
    <location>
        <begin position="155"/>
        <end position="239"/>
    </location>
</feature>
<evidence type="ECO:0000256" key="8">
    <source>
        <dbReference type="SAM" id="Phobius"/>
    </source>
</evidence>
<dbReference type="PANTHER" id="PTHR11537">
    <property type="entry name" value="VOLTAGE-GATED POTASSIUM CHANNEL"/>
    <property type="match status" value="1"/>
</dbReference>
<sequence length="789" mass="89274">MFTAMVLALSFTFVRPAIGEDHERNYTSKSLKIAWTEKPPYAFTSQTTEDKFTGFIREAIWQYLVDCGEARGISYQINTSKFGSELKMVESLMTNQVHIAAPIFELTNNRTYSKFPFLELDHYPGTEYITNEEQINALSVVLDAVKRSWPLFAVTLVLTAIAGIVMWALDTYWNSEEFPRSFIRGSWDGFWWSFISMTTVGYGDKTPKSVVGRIFSIIWIQLGLVIMAIFMAHITSALTVLNLEMGLGSLAGKKVAVLGNGTEFQHARYLDARPEVLSIFVLVYYKIEDIIEALQARKVEGMLLDSYTASFYQSREKLESLVTVKKFELRRYVGILISEEKKDLANCLENHRPSILRHVQTLTQQMPMKLFDLFDESSVKGYLFSSLGVLAGLIVFGAVWDIFSRMTTRLRQKVARVNIGSFRAGREPRGLLRKTVWEFIELGCVDSIDYHIESFQVFSISDLIRLVQESKAHVGLPVVLDNFGENSANTKGTHIVKVLDHPGIEFIASSKTNKQALSVILIAVLQAWPLLLITMLLTAIAGVIVWALDSRGNSDEFSRSFLKGSWEGFWWSFVSMTTVGMIITDTDDDFLKFCYILAYETVDKMEAAVKEKEVEGILIDHYTAFYYFTVNGTFKTLFSRKKIEVSQGVTVIVAREHEELVDCLSLNRPAMISAVQAITNTYKLNLKTAPRGDTSLQIDSPQVYLAIYLLSGVLGILVIFGLVWEILYNKKKVKQTESDPEATKACKFTRDTSTIGPNSATEGDQLIAWLKDYIDRIQKASREKVQERV</sequence>
<comment type="subcellular location">
    <subcellularLocation>
        <location evidence="1">Membrane</location>
        <topology evidence="1">Multi-pass membrane protein</topology>
    </subcellularLocation>
</comment>
<feature type="transmembrane region" description="Helical" evidence="8">
    <location>
        <begin position="149"/>
        <end position="169"/>
    </location>
</feature>
<organism evidence="11 12">
    <name type="scientific">Porites evermanni</name>
    <dbReference type="NCBI Taxonomy" id="104178"/>
    <lineage>
        <taxon>Eukaryota</taxon>
        <taxon>Metazoa</taxon>
        <taxon>Cnidaria</taxon>
        <taxon>Anthozoa</taxon>
        <taxon>Hexacorallia</taxon>
        <taxon>Scleractinia</taxon>
        <taxon>Fungiina</taxon>
        <taxon>Poritidae</taxon>
        <taxon>Porites</taxon>
    </lineage>
</organism>
<evidence type="ECO:0000259" key="10">
    <source>
        <dbReference type="Pfam" id="PF07885"/>
    </source>
</evidence>
<proteinExistence type="predicted"/>
<dbReference type="InterPro" id="IPR013099">
    <property type="entry name" value="K_chnl_dom"/>
</dbReference>
<keyword evidence="4 8" id="KW-1133">Transmembrane helix</keyword>
<feature type="signal peptide" evidence="9">
    <location>
        <begin position="1"/>
        <end position="19"/>
    </location>
</feature>
<feature type="transmembrane region" description="Helical" evidence="8">
    <location>
        <begin position="382"/>
        <end position="403"/>
    </location>
</feature>
<keyword evidence="3 8" id="KW-0812">Transmembrane</keyword>
<protein>
    <recommendedName>
        <fullName evidence="10">Potassium channel domain-containing protein</fullName>
    </recommendedName>
</protein>
<dbReference type="SUPFAM" id="SSF81324">
    <property type="entry name" value="Voltage-gated potassium channels"/>
    <property type="match status" value="2"/>
</dbReference>
<evidence type="ECO:0000256" key="3">
    <source>
        <dbReference type="ARBA" id="ARBA00022692"/>
    </source>
</evidence>
<keyword evidence="5" id="KW-0406">Ion transport</keyword>
<dbReference type="InterPro" id="IPR028325">
    <property type="entry name" value="VG_K_chnl"/>
</dbReference>
<evidence type="ECO:0000313" key="12">
    <source>
        <dbReference type="Proteomes" id="UP001159427"/>
    </source>
</evidence>
<keyword evidence="6 8" id="KW-0472">Membrane</keyword>
<gene>
    <name evidence="11" type="ORF">PEVE_00024148</name>
</gene>
<dbReference type="SUPFAM" id="SSF53850">
    <property type="entry name" value="Periplasmic binding protein-like II"/>
    <property type="match status" value="1"/>
</dbReference>
<keyword evidence="7" id="KW-0407">Ion channel</keyword>
<feature type="chain" id="PRO_5045823266" description="Potassium channel domain-containing protein" evidence="9">
    <location>
        <begin position="20"/>
        <end position="789"/>
    </location>
</feature>
<dbReference type="Gene3D" id="1.10.287.70">
    <property type="match status" value="2"/>
</dbReference>
<keyword evidence="9" id="KW-0732">Signal</keyword>
<dbReference type="Pfam" id="PF07885">
    <property type="entry name" value="Ion_trans_2"/>
    <property type="match status" value="1"/>
</dbReference>
<dbReference type="EMBL" id="CALNXI010000322">
    <property type="protein sequence ID" value="CAH3024820.1"/>
    <property type="molecule type" value="Genomic_DNA"/>
</dbReference>
<reference evidence="11 12" key="1">
    <citation type="submission" date="2022-05" db="EMBL/GenBank/DDBJ databases">
        <authorList>
            <consortium name="Genoscope - CEA"/>
            <person name="William W."/>
        </authorList>
    </citation>
    <scope>NUCLEOTIDE SEQUENCE [LARGE SCALE GENOMIC DNA]</scope>
</reference>
<dbReference type="PANTHER" id="PTHR11537:SF252">
    <property type="entry name" value="POTASSIUM VOLTAGE-GATED CHANNEL PROTEIN SHAW"/>
    <property type="match status" value="1"/>
</dbReference>
<evidence type="ECO:0000313" key="11">
    <source>
        <dbReference type="EMBL" id="CAH3024820.1"/>
    </source>
</evidence>
<evidence type="ECO:0000256" key="4">
    <source>
        <dbReference type="ARBA" id="ARBA00022989"/>
    </source>
</evidence>
<feature type="transmembrane region" description="Helical" evidence="8">
    <location>
        <begin position="519"/>
        <end position="548"/>
    </location>
</feature>
<keyword evidence="12" id="KW-1185">Reference proteome</keyword>
<dbReference type="Proteomes" id="UP001159427">
    <property type="component" value="Unassembled WGS sequence"/>
</dbReference>
<comment type="caution">
    <text evidence="11">The sequence shown here is derived from an EMBL/GenBank/DDBJ whole genome shotgun (WGS) entry which is preliminary data.</text>
</comment>
<evidence type="ECO:0000256" key="2">
    <source>
        <dbReference type="ARBA" id="ARBA00022448"/>
    </source>
</evidence>
<evidence type="ECO:0000256" key="9">
    <source>
        <dbReference type="SAM" id="SignalP"/>
    </source>
</evidence>
<feature type="transmembrane region" description="Helical" evidence="8">
    <location>
        <begin position="703"/>
        <end position="724"/>
    </location>
</feature>
<dbReference type="Gene3D" id="3.40.190.10">
    <property type="entry name" value="Periplasmic binding protein-like II"/>
    <property type="match status" value="1"/>
</dbReference>
<evidence type="ECO:0000256" key="6">
    <source>
        <dbReference type="ARBA" id="ARBA00023136"/>
    </source>
</evidence>